<evidence type="ECO:0000256" key="1">
    <source>
        <dbReference type="SAM" id="MobiDB-lite"/>
    </source>
</evidence>
<dbReference type="SUPFAM" id="SSF52821">
    <property type="entry name" value="Rhodanese/Cell cycle control phosphatase"/>
    <property type="match status" value="3"/>
</dbReference>
<dbReference type="AlphaFoldDB" id="A0A7R9G993"/>
<reference evidence="3" key="1">
    <citation type="submission" date="2020-11" db="EMBL/GenBank/DDBJ databases">
        <authorList>
            <person name="Tran Van P."/>
        </authorList>
    </citation>
    <scope>NUCLEOTIDE SEQUENCE</scope>
</reference>
<evidence type="ECO:0000259" key="2">
    <source>
        <dbReference type="PROSITE" id="PS50206"/>
    </source>
</evidence>
<dbReference type="InterPro" id="IPR036873">
    <property type="entry name" value="Rhodanese-like_dom_sf"/>
</dbReference>
<feature type="compositionally biased region" description="Polar residues" evidence="1">
    <location>
        <begin position="410"/>
        <end position="419"/>
    </location>
</feature>
<feature type="domain" description="Rhodanese" evidence="2">
    <location>
        <begin position="186"/>
        <end position="269"/>
    </location>
</feature>
<dbReference type="Gene3D" id="3.40.250.10">
    <property type="entry name" value="Rhodanese-like domain"/>
    <property type="match status" value="3"/>
</dbReference>
<keyword evidence="4" id="KW-1185">Reference proteome</keyword>
<accession>A0A7R9G993</accession>
<dbReference type="PANTHER" id="PTHR44086:SF10">
    <property type="entry name" value="THIOSULFATE SULFURTRANSFERASE_RHODANESE-LIKE DOMAIN-CONTAINING PROTEIN 3"/>
    <property type="match status" value="1"/>
</dbReference>
<name>A0A7R9G993_9CRUS</name>
<evidence type="ECO:0000313" key="4">
    <source>
        <dbReference type="Proteomes" id="UP000678499"/>
    </source>
</evidence>
<organism evidence="3">
    <name type="scientific">Notodromas monacha</name>
    <dbReference type="NCBI Taxonomy" id="399045"/>
    <lineage>
        <taxon>Eukaryota</taxon>
        <taxon>Metazoa</taxon>
        <taxon>Ecdysozoa</taxon>
        <taxon>Arthropoda</taxon>
        <taxon>Crustacea</taxon>
        <taxon>Oligostraca</taxon>
        <taxon>Ostracoda</taxon>
        <taxon>Podocopa</taxon>
        <taxon>Podocopida</taxon>
        <taxon>Cypridocopina</taxon>
        <taxon>Cypridoidea</taxon>
        <taxon>Cyprididae</taxon>
        <taxon>Notodromas</taxon>
    </lineage>
</organism>
<feature type="region of interest" description="Disordered" evidence="1">
    <location>
        <begin position="39"/>
        <end position="75"/>
    </location>
</feature>
<dbReference type="InterPro" id="IPR001763">
    <property type="entry name" value="Rhodanese-like_dom"/>
</dbReference>
<protein>
    <recommendedName>
        <fullName evidence="2">Rhodanese domain-containing protein</fullName>
    </recommendedName>
</protein>
<dbReference type="PROSITE" id="PS50206">
    <property type="entry name" value="RHODANESE_3"/>
    <property type="match status" value="3"/>
</dbReference>
<feature type="domain" description="Rhodanese" evidence="2">
    <location>
        <begin position="101"/>
        <end position="162"/>
    </location>
</feature>
<sequence length="429" mass="47074">MDEILRWYKGGFLDWMQHNGTSVLTSTDSPTELEEVISSEAASADLTTDPVEGEGALENSSDSSTAVEENETPPSAAAAKDLTEFIIHDFESAFQSFSPPEFSEKYGCERPEKPGSNIVIYSNNRTSAQDAMAELHRFGYNEAIMYDGGLADWTTNGGSLQLSGSTEEKEPEVPVITSEDLKKGLDADALTLIDVRNETEIVADGKVPKSHNVPLPEIFEAFKLPEEEFVAKYGFKRPPPPGDDVVIMCRSGRRALNAIVLLRSLGYTNLIGSKCSGIFKKFNFKFKNSGNCPKKKKTVQGLGYEEFKKIYNERSSVVIDIRPAEEFYLDGIQDTVSLPAGEIEAASALSDEEFAAKYGFFKPQADWSDALILGVNGCDVLGTVHDIMKSGGIKVRWYIGGIEEWNERNPMTTDSSGITPNVIPDPQKA</sequence>
<proteinExistence type="predicted"/>
<feature type="region of interest" description="Disordered" evidence="1">
    <location>
        <begin position="410"/>
        <end position="429"/>
    </location>
</feature>
<dbReference type="SMART" id="SM00450">
    <property type="entry name" value="RHOD"/>
    <property type="match status" value="2"/>
</dbReference>
<dbReference type="EMBL" id="CAJPEX010000180">
    <property type="protein sequence ID" value="CAG0914002.1"/>
    <property type="molecule type" value="Genomic_DNA"/>
</dbReference>
<dbReference type="EMBL" id="OA882217">
    <property type="protein sequence ID" value="CAD7273850.1"/>
    <property type="molecule type" value="Genomic_DNA"/>
</dbReference>
<feature type="domain" description="Rhodanese" evidence="2">
    <location>
        <begin position="312"/>
        <end position="414"/>
    </location>
</feature>
<dbReference type="PANTHER" id="PTHR44086">
    <property type="entry name" value="THIOSULFATE SULFURTRANSFERASE RDL2, MITOCHONDRIAL-RELATED"/>
    <property type="match status" value="1"/>
</dbReference>
<gene>
    <name evidence="3" type="ORF">NMOB1V02_LOCUS1719</name>
</gene>
<dbReference type="Proteomes" id="UP000678499">
    <property type="component" value="Unassembled WGS sequence"/>
</dbReference>
<feature type="compositionally biased region" description="Polar residues" evidence="1">
    <location>
        <begin position="58"/>
        <end position="67"/>
    </location>
</feature>
<evidence type="ECO:0000313" key="3">
    <source>
        <dbReference type="EMBL" id="CAD7273850.1"/>
    </source>
</evidence>
<dbReference type="Pfam" id="PF00581">
    <property type="entry name" value="Rhodanese"/>
    <property type="match status" value="2"/>
</dbReference>
<dbReference type="OrthoDB" id="566238at2759"/>